<dbReference type="AlphaFoldDB" id="A0A1V9Y2Z0"/>
<gene>
    <name evidence="2" type="ORF">BIW11_02450</name>
</gene>
<protein>
    <submittedName>
        <fullName evidence="2">Uncharacterized protein</fullName>
    </submittedName>
</protein>
<feature type="region of interest" description="Disordered" evidence="1">
    <location>
        <begin position="406"/>
        <end position="480"/>
    </location>
</feature>
<reference evidence="2 3" key="1">
    <citation type="journal article" date="2017" name="Gigascience">
        <title>Draft genome of the honey bee ectoparasitic mite, Tropilaelaps mercedesae, is shaped by the parasitic life history.</title>
        <authorList>
            <person name="Dong X."/>
            <person name="Armstrong S.D."/>
            <person name="Xia D."/>
            <person name="Makepeace B.L."/>
            <person name="Darby A.C."/>
            <person name="Kadowaki T."/>
        </authorList>
    </citation>
    <scope>NUCLEOTIDE SEQUENCE [LARGE SCALE GENOMIC DNA]</scope>
    <source>
        <strain evidence="2">Wuxi-XJTLU</strain>
    </source>
</reference>
<dbReference type="InParanoid" id="A0A1V9Y2Z0"/>
<feature type="compositionally biased region" description="Basic residues" evidence="1">
    <location>
        <begin position="289"/>
        <end position="298"/>
    </location>
</feature>
<organism evidence="2 3">
    <name type="scientific">Tropilaelaps mercedesae</name>
    <dbReference type="NCBI Taxonomy" id="418985"/>
    <lineage>
        <taxon>Eukaryota</taxon>
        <taxon>Metazoa</taxon>
        <taxon>Ecdysozoa</taxon>
        <taxon>Arthropoda</taxon>
        <taxon>Chelicerata</taxon>
        <taxon>Arachnida</taxon>
        <taxon>Acari</taxon>
        <taxon>Parasitiformes</taxon>
        <taxon>Mesostigmata</taxon>
        <taxon>Gamasina</taxon>
        <taxon>Dermanyssoidea</taxon>
        <taxon>Laelapidae</taxon>
        <taxon>Tropilaelaps</taxon>
    </lineage>
</organism>
<accession>A0A1V9Y2Z0</accession>
<dbReference type="Proteomes" id="UP000192247">
    <property type="component" value="Unassembled WGS sequence"/>
</dbReference>
<keyword evidence="3" id="KW-1185">Reference proteome</keyword>
<feature type="compositionally biased region" description="Polar residues" evidence="1">
    <location>
        <begin position="456"/>
        <end position="480"/>
    </location>
</feature>
<evidence type="ECO:0000256" key="1">
    <source>
        <dbReference type="SAM" id="MobiDB-lite"/>
    </source>
</evidence>
<sequence>MQDAMMVLNSGALALVLPAAHSAKNINCRSGRSLSQSLYPRSFFVTIVCVSAINALGGVFLDQPNEFYCCCPALSPSIYLDGFCGYLLVRRLRERFPLLKVSPQKSPRHVSSRMLHRYRTVSLCGWSQALQSNPRFFPSESATSTGIAGRGWEQNSERWMDNCAVSVDKGCASSFSIALVWFRKASMEPGSCGLSAPQHPSSTVAPLGSSKCQDKCPRPNSVSTSQAEEILVKALRFGCSCYVTRLTFCRGPLNALQVGWAAGGLEDRDSRIPYQDSRQDHRVQDLRRDRPHKPVRPRWPRKLSSLAYQQLERSPFGVSRPLKAPTSAVVKGTFAGRGSRRLRRKAAAASELRTCHLHHRLTGGPEVRCHCFESCEARSDCRLALHETATTCRYPRNAIMRRLTRPLPAGRHPRISSPLPPVDQQQMQGSGNGHYGTASPGQQLNNKTTGAGGSATLAQHQPPQLPSHLNQEQSQQQNGFSNKIGQRGIAIRRGFETADPSITRPLLTGRNGGATALTMDNRARRRFHCCFFYATAAVPMDNCFPCERTLELSGGRHGKYHQREEAGTRKSTARS</sequence>
<feature type="compositionally biased region" description="Basic and acidic residues" evidence="1">
    <location>
        <begin position="269"/>
        <end position="288"/>
    </location>
</feature>
<evidence type="ECO:0000313" key="2">
    <source>
        <dbReference type="EMBL" id="OQR80065.1"/>
    </source>
</evidence>
<name>A0A1V9Y2Z0_9ACAR</name>
<proteinExistence type="predicted"/>
<feature type="compositionally biased region" description="Polar residues" evidence="1">
    <location>
        <begin position="439"/>
        <end position="449"/>
    </location>
</feature>
<comment type="caution">
    <text evidence="2">The sequence shown here is derived from an EMBL/GenBank/DDBJ whole genome shotgun (WGS) entry which is preliminary data.</text>
</comment>
<feature type="region of interest" description="Disordered" evidence="1">
    <location>
        <begin position="555"/>
        <end position="575"/>
    </location>
</feature>
<feature type="region of interest" description="Disordered" evidence="1">
    <location>
        <begin position="269"/>
        <end position="298"/>
    </location>
</feature>
<dbReference type="EMBL" id="MNPL01000392">
    <property type="protein sequence ID" value="OQR80065.1"/>
    <property type="molecule type" value="Genomic_DNA"/>
</dbReference>
<evidence type="ECO:0000313" key="3">
    <source>
        <dbReference type="Proteomes" id="UP000192247"/>
    </source>
</evidence>